<dbReference type="Gene3D" id="3.90.1570.10">
    <property type="entry name" value="tt1808, chain A"/>
    <property type="match status" value="1"/>
</dbReference>
<comment type="caution">
    <text evidence="2">The sequence shown here is derived from an EMBL/GenBank/DDBJ whole genome shotgun (WGS) entry which is preliminary data.</text>
</comment>
<dbReference type="InterPro" id="IPR011335">
    <property type="entry name" value="Restrct_endonuc-II-like"/>
</dbReference>
<dbReference type="PANTHER" id="PTHR35400:SF3">
    <property type="entry name" value="SLL1072 PROTEIN"/>
    <property type="match status" value="1"/>
</dbReference>
<dbReference type="InterPro" id="IPR012296">
    <property type="entry name" value="Nuclease_put_TT1808"/>
</dbReference>
<dbReference type="PANTHER" id="PTHR35400">
    <property type="entry name" value="SLR1083 PROTEIN"/>
    <property type="match status" value="1"/>
</dbReference>
<evidence type="ECO:0000313" key="2">
    <source>
        <dbReference type="EMBL" id="GAA2513470.1"/>
    </source>
</evidence>
<evidence type="ECO:0000313" key="3">
    <source>
        <dbReference type="Proteomes" id="UP001501721"/>
    </source>
</evidence>
<dbReference type="SUPFAM" id="SSF52980">
    <property type="entry name" value="Restriction endonuclease-like"/>
    <property type="match status" value="1"/>
</dbReference>
<dbReference type="EMBL" id="BAAATL010000058">
    <property type="protein sequence ID" value="GAA2513470.1"/>
    <property type="molecule type" value="Genomic_DNA"/>
</dbReference>
<accession>A0ABN3N2U4</accession>
<keyword evidence="2" id="KW-0540">Nuclease</keyword>
<keyword evidence="3" id="KW-1185">Reference proteome</keyword>
<evidence type="ECO:0000259" key="1">
    <source>
        <dbReference type="Pfam" id="PF05685"/>
    </source>
</evidence>
<gene>
    <name evidence="2" type="ORF">GCM10010422_77410</name>
</gene>
<dbReference type="InterPro" id="IPR008538">
    <property type="entry name" value="Uma2"/>
</dbReference>
<dbReference type="CDD" id="cd06260">
    <property type="entry name" value="DUF820-like"/>
    <property type="match status" value="1"/>
</dbReference>
<organism evidence="2 3">
    <name type="scientific">Streptomyces graminearus</name>
    <dbReference type="NCBI Taxonomy" id="284030"/>
    <lineage>
        <taxon>Bacteria</taxon>
        <taxon>Bacillati</taxon>
        <taxon>Actinomycetota</taxon>
        <taxon>Actinomycetes</taxon>
        <taxon>Kitasatosporales</taxon>
        <taxon>Streptomycetaceae</taxon>
        <taxon>Streptomyces</taxon>
    </lineage>
</organism>
<name>A0ABN3N2U4_9ACTN</name>
<keyword evidence="2" id="KW-0255">Endonuclease</keyword>
<dbReference type="GO" id="GO:0004519">
    <property type="term" value="F:endonuclease activity"/>
    <property type="evidence" value="ECO:0007669"/>
    <property type="project" value="UniProtKB-KW"/>
</dbReference>
<feature type="domain" description="Putative restriction endonuclease" evidence="1">
    <location>
        <begin position="57"/>
        <end position="217"/>
    </location>
</feature>
<reference evidence="2 3" key="1">
    <citation type="journal article" date="2019" name="Int. J. Syst. Evol. Microbiol.">
        <title>The Global Catalogue of Microorganisms (GCM) 10K type strain sequencing project: providing services to taxonomists for standard genome sequencing and annotation.</title>
        <authorList>
            <consortium name="The Broad Institute Genomics Platform"/>
            <consortium name="The Broad Institute Genome Sequencing Center for Infectious Disease"/>
            <person name="Wu L."/>
            <person name="Ma J."/>
        </authorList>
    </citation>
    <scope>NUCLEOTIDE SEQUENCE [LARGE SCALE GENOMIC DNA]</scope>
    <source>
        <strain evidence="2 3">JCM 6923</strain>
    </source>
</reference>
<sequence>MTREGMVTLCDDVIGNGPLAPRAGGKIPFMGETRTAESAGHPVHWPVPPHDGYTVDDLFTLPDLPPHTEMIDGILVFVSPQRYFRVAVIDLLVSGLRRTLPSDMRVAREMTVVLDKHNGPEPDICVVRGEALTDRRQTRFEAADVLLAVEVVSPDSESRDRDTKPRKYAAAGIPNFWLVDMAGEDDHPVVQVHELGKVTGTYALTGIYHDHVKITVPYGIDIDLTTFDRY</sequence>
<dbReference type="Proteomes" id="UP001501721">
    <property type="component" value="Unassembled WGS sequence"/>
</dbReference>
<proteinExistence type="predicted"/>
<protein>
    <submittedName>
        <fullName evidence="2">Uma2 family endonuclease</fullName>
    </submittedName>
</protein>
<keyword evidence="2" id="KW-0378">Hydrolase</keyword>
<dbReference type="Pfam" id="PF05685">
    <property type="entry name" value="Uma2"/>
    <property type="match status" value="1"/>
</dbReference>